<dbReference type="EMBL" id="SMOG01000009">
    <property type="protein sequence ID" value="TDF73039.1"/>
    <property type="molecule type" value="Genomic_DNA"/>
</dbReference>
<reference evidence="1" key="1">
    <citation type="submission" date="2019-03" db="EMBL/GenBank/DDBJ databases">
        <title>Candidatus Syntrophosphaera thermopropionivorans: a novel player in syntrophic propionate oxidation during anaerobic digestion.</title>
        <authorList>
            <person name="Dyksma S."/>
        </authorList>
    </citation>
    <scope>NUCLEOTIDE SEQUENCE</scope>
    <source>
        <strain evidence="1">W5</strain>
    </source>
</reference>
<evidence type="ECO:0000313" key="1">
    <source>
        <dbReference type="EMBL" id="TDF73039.1"/>
    </source>
</evidence>
<evidence type="ECO:0000313" key="2">
    <source>
        <dbReference type="Proteomes" id="UP000294588"/>
    </source>
</evidence>
<dbReference type="Proteomes" id="UP000294588">
    <property type="component" value="Unassembled WGS sequence"/>
</dbReference>
<proteinExistence type="predicted"/>
<comment type="caution">
    <text evidence="1">The sequence shown here is derived from an EMBL/GenBank/DDBJ whole genome shotgun (WGS) entry which is preliminary data.</text>
</comment>
<accession>A0AC61QJ31</accession>
<organism evidence="1 2">
    <name type="scientific">Candidatus Syntrophosphaera thermopropionivorans</name>
    <dbReference type="NCBI Taxonomy" id="2593015"/>
    <lineage>
        <taxon>Bacteria</taxon>
        <taxon>Pseudomonadati</taxon>
        <taxon>Candidatus Cloacimonadota</taxon>
        <taxon>Candidatus Cloacimonadia</taxon>
        <taxon>Candidatus Cloacimonadales</taxon>
        <taxon>Candidatus Cloacimonadaceae</taxon>
        <taxon>Candidatus Syntrophosphaera</taxon>
    </lineage>
</organism>
<name>A0AC61QJ31_9BACT</name>
<keyword evidence="2" id="KW-1185">Reference proteome</keyword>
<protein>
    <submittedName>
        <fullName evidence="1">Uncharacterized protein</fullName>
    </submittedName>
</protein>
<gene>
    <name evidence="1" type="ORF">E0946_03965</name>
</gene>
<sequence>MLTIDWKERLNKDTADYVENKLPKNDYDFEIIYNAYPERVNGKIPNEVIVFVANALVNKIGKNHSQFIPFYKHLWDKKGENGKLAFIIIMSKLLAKNPSLYLPLIDTAVNTASENELIILMEKVMLPQLRKNPDQFLPQVYKWTTSHKEKIRKQAINLLIKLMRKDPHLIDEIVQHFLNQWYHPLGELTNNHISFLKAIAKLSPDAYLNIWRQFNMSRDPQIAELLCSSITFYHPEIEQTVERWTKSGNARLKRAALAAQKLLQKKKSQA</sequence>